<proteinExistence type="predicted"/>
<evidence type="ECO:0000313" key="2">
    <source>
        <dbReference type="Proteomes" id="UP000664167"/>
    </source>
</evidence>
<accession>A0A939JGV9</accession>
<name>A0A939JGV9_9ACTN</name>
<gene>
    <name evidence="1" type="ORF">J0695_27970</name>
</gene>
<organism evidence="1 2">
    <name type="scientific">Streptomyces beijiangensis</name>
    <dbReference type="NCBI Taxonomy" id="163361"/>
    <lineage>
        <taxon>Bacteria</taxon>
        <taxon>Bacillati</taxon>
        <taxon>Actinomycetota</taxon>
        <taxon>Actinomycetes</taxon>
        <taxon>Kitasatosporales</taxon>
        <taxon>Streptomycetaceae</taxon>
        <taxon>Streptomyces</taxon>
    </lineage>
</organism>
<dbReference type="AlphaFoldDB" id="A0A939JGV9"/>
<protein>
    <submittedName>
        <fullName evidence="1">Uncharacterized protein</fullName>
    </submittedName>
</protein>
<dbReference type="RefSeq" id="WP_206966549.1">
    <property type="nucleotide sequence ID" value="NZ_BAAAJJ010000008.1"/>
</dbReference>
<evidence type="ECO:0000313" key="1">
    <source>
        <dbReference type="EMBL" id="MBO0515596.1"/>
    </source>
</evidence>
<reference evidence="1" key="1">
    <citation type="submission" date="2021-03" db="EMBL/GenBank/DDBJ databases">
        <title>Streptomyces poriferae sp. nov., a novel marine sponge-derived Actinobacteria species with anti-MRSA activity.</title>
        <authorList>
            <person name="Sandoval-Powers M."/>
            <person name="Kralova S."/>
            <person name="Nguyen G.-S."/>
            <person name="Fawwal D."/>
            <person name="Degnes K."/>
            <person name="Klinkenberg G."/>
            <person name="Sletta H."/>
            <person name="Wentzel A."/>
            <person name="Liles M.R."/>
        </authorList>
    </citation>
    <scope>NUCLEOTIDE SEQUENCE</scope>
    <source>
        <strain evidence="1">DSM 41794</strain>
    </source>
</reference>
<comment type="caution">
    <text evidence="1">The sequence shown here is derived from an EMBL/GenBank/DDBJ whole genome shotgun (WGS) entry which is preliminary data.</text>
</comment>
<dbReference type="Proteomes" id="UP000664167">
    <property type="component" value="Unassembled WGS sequence"/>
</dbReference>
<dbReference type="EMBL" id="JAFLRJ010000301">
    <property type="protein sequence ID" value="MBO0515596.1"/>
    <property type="molecule type" value="Genomic_DNA"/>
</dbReference>
<keyword evidence="2" id="KW-1185">Reference proteome</keyword>
<sequence length="673" mass="73237">MPARYHLRFQIHPTSAAERQAVELAEFCRQSGIDEVVLLLGAEELYNGHPSGDEEDRLYDAAATAATVLRDAGLDVSLNPWVTAGHADRGRYDRLGFAPMAGPDGQPAVGQASFACPRWRTWIAAHYGRFAELGFRVLWLEDDFRYHNHAPLEWGGGFEPLMLDRLAELVGRTVRREEVVAAVTAPGAPHPWRALLQQTWRTSQLEVATLVAEAVEKHSEGRSRLGLMSSGPGAHAVEGRDWTALFDALTIEGEVVHRPHFAPYSDVPGRELSRSIWMLDVQRSLRPSSVHSEPEIENWPHTAWSKADTQTWSEMVTAQLSGADALFLNVLPVQSGHARRFPEVTSLLQRSRPALDLVAERRDNELGTLGVGLAFNSEASAHVRTQRTGKLADLAVDPGAAADFLLRYGVPVTAEDAPVRVLFGQVARSFDDDALRRMLSGGLLLDGIAAQVLTERGFGELLGVTVSEIVGRQEPAAPGPYSLEHAHTLPTDEDSDVFLSVNMQPSLARLHPADGAEVWTNILTPDLQAWGPGRCVFTNPLGGRVAVLAATAPELLPYDDDGQRLLHATVRYLEAGAPVLPLVSGGPYLVPRLARTGRGWQLAITNGSADPARPRIALPFPPDAAEATLLAPLHVPTSTTMTATTGFLTLDQDLPHRGWLLVDGVDGLTIRRR</sequence>